<protein>
    <submittedName>
        <fullName evidence="1">Uncharacterized protein</fullName>
    </submittedName>
</protein>
<sequence>MLRACYSCTNLDEETRRIDTYFRDISLMMEHFESIWCEILEPLDLQQFRPSQQQRCVQQRHLANTRPRKARQMHKRQFISTENAAFELVYCCMSGAYLADVLQLPQKTRVKRTGAES</sequence>
<keyword evidence="2" id="KW-1185">Reference proteome</keyword>
<dbReference type="AlphaFoldDB" id="A0A5N7AC55"/>
<name>A0A5N7AC55_9EURO</name>
<reference evidence="1 2" key="1">
    <citation type="submission" date="2019-04" db="EMBL/GenBank/DDBJ databases">
        <title>Friends and foes A comparative genomics studyof 23 Aspergillus species from section Flavi.</title>
        <authorList>
            <consortium name="DOE Joint Genome Institute"/>
            <person name="Kjaerbolling I."/>
            <person name="Vesth T."/>
            <person name="Frisvad J.C."/>
            <person name="Nybo J.L."/>
            <person name="Theobald S."/>
            <person name="Kildgaard S."/>
            <person name="Isbrandt T."/>
            <person name="Kuo A."/>
            <person name="Sato A."/>
            <person name="Lyhne E.K."/>
            <person name="Kogle M.E."/>
            <person name="Wiebenga A."/>
            <person name="Kun R.S."/>
            <person name="Lubbers R.J."/>
            <person name="Makela M.R."/>
            <person name="Barry K."/>
            <person name="Chovatia M."/>
            <person name="Clum A."/>
            <person name="Daum C."/>
            <person name="Haridas S."/>
            <person name="He G."/>
            <person name="LaButti K."/>
            <person name="Lipzen A."/>
            <person name="Mondo S."/>
            <person name="Riley R."/>
            <person name="Salamov A."/>
            <person name="Simmons B.A."/>
            <person name="Magnuson J.K."/>
            <person name="Henrissat B."/>
            <person name="Mortensen U.H."/>
            <person name="Larsen T.O."/>
            <person name="Devries R.P."/>
            <person name="Grigoriev I.V."/>
            <person name="Machida M."/>
            <person name="Baker S.E."/>
            <person name="Andersen M.R."/>
        </authorList>
    </citation>
    <scope>NUCLEOTIDE SEQUENCE [LARGE SCALE GENOMIC DNA]</scope>
    <source>
        <strain evidence="1 2">CBS 763.97</strain>
    </source>
</reference>
<accession>A0A5N7AC55</accession>
<evidence type="ECO:0000313" key="2">
    <source>
        <dbReference type="Proteomes" id="UP000326268"/>
    </source>
</evidence>
<proteinExistence type="predicted"/>
<gene>
    <name evidence="1" type="ORF">BDV27DRAFT_124586</name>
</gene>
<dbReference type="GeneID" id="43650560"/>
<dbReference type="Proteomes" id="UP000326268">
    <property type="component" value="Unassembled WGS sequence"/>
</dbReference>
<dbReference type="EMBL" id="ML737605">
    <property type="protein sequence ID" value="KAE8366918.1"/>
    <property type="molecule type" value="Genomic_DNA"/>
</dbReference>
<evidence type="ECO:0000313" key="1">
    <source>
        <dbReference type="EMBL" id="KAE8366918.1"/>
    </source>
</evidence>
<organism evidence="1 2">
    <name type="scientific">Aspergillus caelatus</name>
    <dbReference type="NCBI Taxonomy" id="61420"/>
    <lineage>
        <taxon>Eukaryota</taxon>
        <taxon>Fungi</taxon>
        <taxon>Dikarya</taxon>
        <taxon>Ascomycota</taxon>
        <taxon>Pezizomycotina</taxon>
        <taxon>Eurotiomycetes</taxon>
        <taxon>Eurotiomycetidae</taxon>
        <taxon>Eurotiales</taxon>
        <taxon>Aspergillaceae</taxon>
        <taxon>Aspergillus</taxon>
        <taxon>Aspergillus subgen. Circumdati</taxon>
    </lineage>
</organism>
<dbReference type="RefSeq" id="XP_031929999.1">
    <property type="nucleotide sequence ID" value="XM_032066114.1"/>
</dbReference>